<dbReference type="Pfam" id="PF06719">
    <property type="entry name" value="AraC_N"/>
    <property type="match status" value="1"/>
</dbReference>
<dbReference type="AlphaFoldDB" id="A0A4R1NNE8"/>
<name>A0A4R1NNE8_9GAMM</name>
<organism evidence="4 5">
    <name type="scientific">Sodalis ligni</name>
    <dbReference type="NCBI Taxonomy" id="2697027"/>
    <lineage>
        <taxon>Bacteria</taxon>
        <taxon>Pseudomonadati</taxon>
        <taxon>Pseudomonadota</taxon>
        <taxon>Gammaproteobacteria</taxon>
        <taxon>Enterobacterales</taxon>
        <taxon>Bruguierivoracaceae</taxon>
        <taxon>Sodalis</taxon>
    </lineage>
</organism>
<dbReference type="GO" id="GO:0043565">
    <property type="term" value="F:sequence-specific DNA binding"/>
    <property type="evidence" value="ECO:0007669"/>
    <property type="project" value="InterPro"/>
</dbReference>
<dbReference type="OrthoDB" id="34150at2"/>
<accession>A0A4R1NNE8</accession>
<keyword evidence="1" id="KW-0805">Transcription regulation</keyword>
<dbReference type="Proteomes" id="UP000294555">
    <property type="component" value="Unassembled WGS sequence"/>
</dbReference>
<gene>
    <name evidence="4" type="ORF">EZJ58_4052</name>
</gene>
<dbReference type="Gene3D" id="1.10.10.60">
    <property type="entry name" value="Homeodomain-like"/>
    <property type="match status" value="2"/>
</dbReference>
<dbReference type="RefSeq" id="WP_132924731.1">
    <property type="nucleotide sequence ID" value="NZ_CP075169.1"/>
</dbReference>
<evidence type="ECO:0000313" key="5">
    <source>
        <dbReference type="Proteomes" id="UP000294555"/>
    </source>
</evidence>
<protein>
    <submittedName>
        <fullName evidence="4">AraC-like DNA-binding protein</fullName>
    </submittedName>
</protein>
<dbReference type="InterPro" id="IPR009594">
    <property type="entry name" value="Tscrpt_reg_HTH_AraC_N"/>
</dbReference>
<reference evidence="4 5" key="1">
    <citation type="submission" date="2019-02" db="EMBL/GenBank/DDBJ databases">
        <title>Investigation of anaerobic lignin degradation for improved lignocellulosic biofuels.</title>
        <authorList>
            <person name="Deangelis K."/>
        </authorList>
    </citation>
    <scope>NUCLEOTIDE SEQUENCE [LARGE SCALE GENOMIC DNA]</scope>
    <source>
        <strain evidence="4 5">159R</strain>
    </source>
</reference>
<dbReference type="InterPro" id="IPR009057">
    <property type="entry name" value="Homeodomain-like_sf"/>
</dbReference>
<dbReference type="InterPro" id="IPR018060">
    <property type="entry name" value="HTH_AraC"/>
</dbReference>
<proteinExistence type="predicted"/>
<dbReference type="SUPFAM" id="SSF46689">
    <property type="entry name" value="Homeodomain-like"/>
    <property type="match status" value="2"/>
</dbReference>
<evidence type="ECO:0000256" key="1">
    <source>
        <dbReference type="ARBA" id="ARBA00023015"/>
    </source>
</evidence>
<evidence type="ECO:0000313" key="4">
    <source>
        <dbReference type="EMBL" id="TCL05830.1"/>
    </source>
</evidence>
<dbReference type="SMART" id="SM00342">
    <property type="entry name" value="HTH_ARAC"/>
    <property type="match status" value="1"/>
</dbReference>
<keyword evidence="2" id="KW-0804">Transcription</keyword>
<keyword evidence="4" id="KW-0238">DNA-binding</keyword>
<evidence type="ECO:0000256" key="2">
    <source>
        <dbReference type="ARBA" id="ARBA00023163"/>
    </source>
</evidence>
<dbReference type="PROSITE" id="PS01124">
    <property type="entry name" value="HTH_ARAC_FAMILY_2"/>
    <property type="match status" value="1"/>
</dbReference>
<sequence>MIVELGEEDRKRSKDTERVRGELAEKIMAFLGGQNERMTPASGLSFARVCEYTPPMSYLYEPSLSLIIRGRKRVKLGETTYIYDESRFLLTSVNLPTVTEVLQASAEAPYISLLMRLDLQMARQLMADIEQHGPHSPVKGPGMATGPATPELFDAIARLIAIFDKPQDLPHLGKLIQQEILYRILTSPAGGRLRETVLTGTRSHRTAKAITWLRENFDKPLKMAELAAFVGMGQSTLHHHFRMVTAMSPLQYQKHLRLHEARRMLIGENVDAATAAVRVGYESVTQFSREYRRMFGAPPIKDVKGLRAPVFNNPSTF</sequence>
<dbReference type="PANTHER" id="PTHR43436:SF1">
    <property type="entry name" value="TRANSCRIPTIONAL REGULATORY PROTEIN"/>
    <property type="match status" value="1"/>
</dbReference>
<dbReference type="GO" id="GO:0003700">
    <property type="term" value="F:DNA-binding transcription factor activity"/>
    <property type="evidence" value="ECO:0007669"/>
    <property type="project" value="InterPro"/>
</dbReference>
<feature type="domain" description="HTH araC/xylS-type" evidence="3">
    <location>
        <begin position="207"/>
        <end position="305"/>
    </location>
</feature>
<evidence type="ECO:0000259" key="3">
    <source>
        <dbReference type="PROSITE" id="PS01124"/>
    </source>
</evidence>
<dbReference type="PANTHER" id="PTHR43436">
    <property type="entry name" value="ARAC-FAMILY TRANSCRIPTIONAL REGULATOR"/>
    <property type="match status" value="1"/>
</dbReference>
<dbReference type="EMBL" id="SJOI01000001">
    <property type="protein sequence ID" value="TCL05830.1"/>
    <property type="molecule type" value="Genomic_DNA"/>
</dbReference>
<keyword evidence="5" id="KW-1185">Reference proteome</keyword>
<comment type="caution">
    <text evidence="4">The sequence shown here is derived from an EMBL/GenBank/DDBJ whole genome shotgun (WGS) entry which is preliminary data.</text>
</comment>
<dbReference type="Pfam" id="PF12833">
    <property type="entry name" value="HTH_18"/>
    <property type="match status" value="1"/>
</dbReference>